<dbReference type="Proteomes" id="UP001172155">
    <property type="component" value="Unassembled WGS sequence"/>
</dbReference>
<evidence type="ECO:0000313" key="2">
    <source>
        <dbReference type="EMBL" id="KAK0745508.1"/>
    </source>
</evidence>
<feature type="compositionally biased region" description="Basic and acidic residues" evidence="1">
    <location>
        <begin position="184"/>
        <end position="194"/>
    </location>
</feature>
<gene>
    <name evidence="2" type="ORF">B0T18DRAFT_428653</name>
</gene>
<sequence length="259" mass="27809">MGHSDSKLAAMAIPSELATHDGLPRRLAATYKKSMTKIVGLLRDPNRPDDDTGTSYAVSWAAGWYGRMTFHSGPTTDHAPLAAARSAGKLGSDFEVTLPALPPVQPQARTETMRYAPSLRREMWWFAMPVGDAGVERFEWRRSRGAEVKEVEGGCGRGWKLVRMGRSNAAAAAGEDDGDDDESADGRPDGRTSDGMEVVAVWADAGLSLSRMGALEFRGSGATGELGLLWSIMAAVTCMCIWQMRQQRNTTAAVSAGVS</sequence>
<dbReference type="EMBL" id="JAUKUD010000004">
    <property type="protein sequence ID" value="KAK0745508.1"/>
    <property type="molecule type" value="Genomic_DNA"/>
</dbReference>
<protein>
    <submittedName>
        <fullName evidence="2">Uncharacterized protein</fullName>
    </submittedName>
</protein>
<feature type="region of interest" description="Disordered" evidence="1">
    <location>
        <begin position="170"/>
        <end position="195"/>
    </location>
</feature>
<dbReference type="AlphaFoldDB" id="A0AA40EU34"/>
<proteinExistence type="predicted"/>
<name>A0AA40EU34_9PEZI</name>
<comment type="caution">
    <text evidence="2">The sequence shown here is derived from an EMBL/GenBank/DDBJ whole genome shotgun (WGS) entry which is preliminary data.</text>
</comment>
<evidence type="ECO:0000256" key="1">
    <source>
        <dbReference type="SAM" id="MobiDB-lite"/>
    </source>
</evidence>
<keyword evidence="3" id="KW-1185">Reference proteome</keyword>
<feature type="compositionally biased region" description="Acidic residues" evidence="1">
    <location>
        <begin position="174"/>
        <end position="183"/>
    </location>
</feature>
<organism evidence="2 3">
    <name type="scientific">Schizothecium vesticola</name>
    <dbReference type="NCBI Taxonomy" id="314040"/>
    <lineage>
        <taxon>Eukaryota</taxon>
        <taxon>Fungi</taxon>
        <taxon>Dikarya</taxon>
        <taxon>Ascomycota</taxon>
        <taxon>Pezizomycotina</taxon>
        <taxon>Sordariomycetes</taxon>
        <taxon>Sordariomycetidae</taxon>
        <taxon>Sordariales</taxon>
        <taxon>Schizotheciaceae</taxon>
        <taxon>Schizothecium</taxon>
    </lineage>
</organism>
<accession>A0AA40EU34</accession>
<reference evidence="2" key="1">
    <citation type="submission" date="2023-06" db="EMBL/GenBank/DDBJ databases">
        <title>Genome-scale phylogeny and comparative genomics of the fungal order Sordariales.</title>
        <authorList>
            <consortium name="Lawrence Berkeley National Laboratory"/>
            <person name="Hensen N."/>
            <person name="Bonometti L."/>
            <person name="Westerberg I."/>
            <person name="Brannstrom I.O."/>
            <person name="Guillou S."/>
            <person name="Cros-Aarteil S."/>
            <person name="Calhoun S."/>
            <person name="Haridas S."/>
            <person name="Kuo A."/>
            <person name="Mondo S."/>
            <person name="Pangilinan J."/>
            <person name="Riley R."/>
            <person name="LaButti K."/>
            <person name="Andreopoulos B."/>
            <person name="Lipzen A."/>
            <person name="Chen C."/>
            <person name="Yanf M."/>
            <person name="Daum C."/>
            <person name="Ng V."/>
            <person name="Clum A."/>
            <person name="Steindorff A."/>
            <person name="Ohm R."/>
            <person name="Martin F."/>
            <person name="Silar P."/>
            <person name="Natvig D."/>
            <person name="Lalanne C."/>
            <person name="Gautier V."/>
            <person name="Ament-velasquez S.L."/>
            <person name="Kruys A."/>
            <person name="Hutchinson M.I."/>
            <person name="Powell A.J."/>
            <person name="Barry K."/>
            <person name="Miller A.N."/>
            <person name="Grigoriev I.V."/>
            <person name="Debuchy R."/>
            <person name="Gladieux P."/>
            <person name="Thoren M.H."/>
            <person name="Johannesson H."/>
        </authorList>
    </citation>
    <scope>NUCLEOTIDE SEQUENCE</scope>
    <source>
        <strain evidence="2">SMH3187-1</strain>
    </source>
</reference>
<evidence type="ECO:0000313" key="3">
    <source>
        <dbReference type="Proteomes" id="UP001172155"/>
    </source>
</evidence>